<sequence>MNGFVDDVWSLMGNDVVEDVTIAINSSPNKFFGSNYKSLVFPSFGGVVLCAKASMLLQNVPPAMLVRFLREHRSEWADYGVDAYSAASLKASPYAVPCARPGCFPSSQVILPLARTIEHEEIEIEGHAFSPEDVALARDMYLLQMCSGVDENAIRGCAQLVFAPIDESFADDAVLLPSGYIDPIPKDPYLQPSQDTGSIGIEQEDDEMYFSKELLSDNESEEDENGEDEQKRKTRKMRYPQFNEALGFKDVFFEVGIEFRNLDIFKHVVRDYCVAARVKIKFGKSYAKQCRAKCEDPCQGYFCVHVL</sequence>
<accession>A0ACB9M1T6</accession>
<keyword evidence="2" id="KW-1185">Reference proteome</keyword>
<protein>
    <submittedName>
        <fullName evidence="1">Uncharacterized protein</fullName>
    </submittedName>
</protein>
<proteinExistence type="predicted"/>
<dbReference type="Proteomes" id="UP000828941">
    <property type="component" value="Chromosome 10"/>
</dbReference>
<comment type="caution">
    <text evidence="1">The sequence shown here is derived from an EMBL/GenBank/DDBJ whole genome shotgun (WGS) entry which is preliminary data.</text>
</comment>
<name>A0ACB9M1T6_BAUVA</name>
<evidence type="ECO:0000313" key="2">
    <source>
        <dbReference type="Proteomes" id="UP000828941"/>
    </source>
</evidence>
<dbReference type="EMBL" id="CM039435">
    <property type="protein sequence ID" value="KAI4317434.1"/>
    <property type="molecule type" value="Genomic_DNA"/>
</dbReference>
<organism evidence="1 2">
    <name type="scientific">Bauhinia variegata</name>
    <name type="common">Purple orchid tree</name>
    <name type="synonym">Phanera variegata</name>
    <dbReference type="NCBI Taxonomy" id="167791"/>
    <lineage>
        <taxon>Eukaryota</taxon>
        <taxon>Viridiplantae</taxon>
        <taxon>Streptophyta</taxon>
        <taxon>Embryophyta</taxon>
        <taxon>Tracheophyta</taxon>
        <taxon>Spermatophyta</taxon>
        <taxon>Magnoliopsida</taxon>
        <taxon>eudicotyledons</taxon>
        <taxon>Gunneridae</taxon>
        <taxon>Pentapetalae</taxon>
        <taxon>rosids</taxon>
        <taxon>fabids</taxon>
        <taxon>Fabales</taxon>
        <taxon>Fabaceae</taxon>
        <taxon>Cercidoideae</taxon>
        <taxon>Cercideae</taxon>
        <taxon>Bauhiniinae</taxon>
        <taxon>Bauhinia</taxon>
    </lineage>
</organism>
<evidence type="ECO:0000313" key="1">
    <source>
        <dbReference type="EMBL" id="KAI4317434.1"/>
    </source>
</evidence>
<reference evidence="1 2" key="1">
    <citation type="journal article" date="2022" name="DNA Res.">
        <title>Chromosomal-level genome assembly of the orchid tree Bauhinia variegata (Leguminosae; Cercidoideae) supports the allotetraploid origin hypothesis of Bauhinia.</title>
        <authorList>
            <person name="Zhong Y."/>
            <person name="Chen Y."/>
            <person name="Zheng D."/>
            <person name="Pang J."/>
            <person name="Liu Y."/>
            <person name="Luo S."/>
            <person name="Meng S."/>
            <person name="Qian L."/>
            <person name="Wei D."/>
            <person name="Dai S."/>
            <person name="Zhou R."/>
        </authorList>
    </citation>
    <scope>NUCLEOTIDE SEQUENCE [LARGE SCALE GENOMIC DNA]</scope>
    <source>
        <strain evidence="1">BV-YZ2020</strain>
    </source>
</reference>
<gene>
    <name evidence="1" type="ORF">L6164_025301</name>
</gene>